<evidence type="ECO:0000313" key="2">
    <source>
        <dbReference type="EMBL" id="MBW0525825.1"/>
    </source>
</evidence>
<dbReference type="GO" id="GO:0003723">
    <property type="term" value="F:RNA binding"/>
    <property type="evidence" value="ECO:0007669"/>
    <property type="project" value="TreeGrafter"/>
</dbReference>
<dbReference type="GO" id="GO:0003724">
    <property type="term" value="F:RNA helicase activity"/>
    <property type="evidence" value="ECO:0007669"/>
    <property type="project" value="UniProtKB-EC"/>
</dbReference>
<dbReference type="Proteomes" id="UP000765509">
    <property type="component" value="Unassembled WGS sequence"/>
</dbReference>
<evidence type="ECO:0000256" key="1">
    <source>
        <dbReference type="ARBA" id="ARBA00047984"/>
    </source>
</evidence>
<dbReference type="PANTHER" id="PTHR18934:SF83">
    <property type="entry name" value="PRE-MRNA-SPLICING FACTOR ATP-DEPENDENT RNA HELICASE DHX16"/>
    <property type="match status" value="1"/>
</dbReference>
<proteinExistence type="predicted"/>
<reference evidence="2" key="1">
    <citation type="submission" date="2021-03" db="EMBL/GenBank/DDBJ databases">
        <title>Draft genome sequence of rust myrtle Austropuccinia psidii MF-1, a brazilian biotype.</title>
        <authorList>
            <person name="Quecine M.C."/>
            <person name="Pachon D.M.R."/>
            <person name="Bonatelli M.L."/>
            <person name="Correr F.H."/>
            <person name="Franceschini L.M."/>
            <person name="Leite T.F."/>
            <person name="Margarido G.R.A."/>
            <person name="Almeida C.A."/>
            <person name="Ferrarezi J.A."/>
            <person name="Labate C.A."/>
        </authorList>
    </citation>
    <scope>NUCLEOTIDE SEQUENCE</scope>
    <source>
        <strain evidence="2">MF-1</strain>
    </source>
</reference>
<comment type="catalytic activity">
    <reaction evidence="1">
        <text>ATP + H2O = ADP + phosphate + H(+)</text>
        <dbReference type="Rhea" id="RHEA:13065"/>
        <dbReference type="ChEBI" id="CHEBI:15377"/>
        <dbReference type="ChEBI" id="CHEBI:15378"/>
        <dbReference type="ChEBI" id="CHEBI:30616"/>
        <dbReference type="ChEBI" id="CHEBI:43474"/>
        <dbReference type="ChEBI" id="CHEBI:456216"/>
        <dbReference type="EC" id="3.6.4.13"/>
    </reaction>
</comment>
<gene>
    <name evidence="2" type="ORF">O181_065540</name>
</gene>
<accession>A0A9Q3EME9</accession>
<comment type="caution">
    <text evidence="2">The sequence shown here is derived from an EMBL/GenBank/DDBJ whole genome shotgun (WGS) entry which is preliminary data.</text>
</comment>
<evidence type="ECO:0000313" key="3">
    <source>
        <dbReference type="Proteomes" id="UP000765509"/>
    </source>
</evidence>
<dbReference type="AlphaFoldDB" id="A0A9Q3EME9"/>
<name>A0A9Q3EME9_9BASI</name>
<dbReference type="InterPro" id="IPR027417">
    <property type="entry name" value="P-loop_NTPase"/>
</dbReference>
<organism evidence="2 3">
    <name type="scientific">Austropuccinia psidii MF-1</name>
    <dbReference type="NCBI Taxonomy" id="1389203"/>
    <lineage>
        <taxon>Eukaryota</taxon>
        <taxon>Fungi</taxon>
        <taxon>Dikarya</taxon>
        <taxon>Basidiomycota</taxon>
        <taxon>Pucciniomycotina</taxon>
        <taxon>Pucciniomycetes</taxon>
        <taxon>Pucciniales</taxon>
        <taxon>Sphaerophragmiaceae</taxon>
        <taxon>Austropuccinia</taxon>
    </lineage>
</organism>
<dbReference type="OrthoDB" id="2507664at2759"/>
<dbReference type="Gene3D" id="3.40.50.300">
    <property type="entry name" value="P-loop containing nucleotide triphosphate hydrolases"/>
    <property type="match status" value="1"/>
</dbReference>
<dbReference type="SUPFAM" id="SSF52540">
    <property type="entry name" value="P-loop containing nucleoside triphosphate hydrolases"/>
    <property type="match status" value="1"/>
</dbReference>
<dbReference type="EMBL" id="AVOT02032100">
    <property type="protein sequence ID" value="MBW0525825.1"/>
    <property type="molecule type" value="Genomic_DNA"/>
</dbReference>
<dbReference type="PANTHER" id="PTHR18934">
    <property type="entry name" value="ATP-DEPENDENT RNA HELICASE"/>
    <property type="match status" value="1"/>
</dbReference>
<dbReference type="GO" id="GO:0071013">
    <property type="term" value="C:catalytic step 2 spliceosome"/>
    <property type="evidence" value="ECO:0007669"/>
    <property type="project" value="TreeGrafter"/>
</dbReference>
<sequence length="140" mass="15327">MQAQKLEPTPDKARIVDLATNIAETTIAMDGVVYVIDPGFAKQPSYTPHTGIESLEVVPVFITLWLFSANPRAAQAGLLAPGKPFCLYTKSSYMKEIQEATSPAIKQTNLANVVLGAYCFSSLIHYNPFCAFLFFIPLPI</sequence>
<protein>
    <submittedName>
        <fullName evidence="2">Uncharacterized protein</fullName>
    </submittedName>
</protein>
<keyword evidence="3" id="KW-1185">Reference proteome</keyword>